<evidence type="ECO:0000313" key="3">
    <source>
        <dbReference type="EMBL" id="ETE56979.1"/>
    </source>
</evidence>
<organism evidence="3 4">
    <name type="scientific">Ophiophagus hannah</name>
    <name type="common">King cobra</name>
    <name type="synonym">Naja hannah</name>
    <dbReference type="NCBI Taxonomy" id="8665"/>
    <lineage>
        <taxon>Eukaryota</taxon>
        <taxon>Metazoa</taxon>
        <taxon>Chordata</taxon>
        <taxon>Craniata</taxon>
        <taxon>Vertebrata</taxon>
        <taxon>Euteleostomi</taxon>
        <taxon>Lepidosauria</taxon>
        <taxon>Squamata</taxon>
        <taxon>Bifurcata</taxon>
        <taxon>Unidentata</taxon>
        <taxon>Episquamata</taxon>
        <taxon>Toxicofera</taxon>
        <taxon>Serpentes</taxon>
        <taxon>Colubroidea</taxon>
        <taxon>Elapidae</taxon>
        <taxon>Elapinae</taxon>
        <taxon>Ophiophagus</taxon>
    </lineage>
</organism>
<dbReference type="SMART" id="SM00720">
    <property type="entry name" value="calpain_III"/>
    <property type="match status" value="1"/>
</dbReference>
<sequence>GPGWNQLDPVVGAELLSQLQEGDFWAEEEEFFMEFDEVITGYPVTEEGQLQSLYTDRVLSHTQKLYGSWVRGQSAGGCRNNSTFPTNPKYWLRVCEQSELCIALLQKPRKHSTDWAGRIRAWPRLPEADPSLVDNVRGKNYHAVGLHIWKVGKMSWLRGQTSSFPFPGSESTLPAELCDYSLNAIIGHSDTNLGIQEGI</sequence>
<comment type="similarity">
    <text evidence="1">Belongs to the peptidase C2 family.</text>
</comment>
<keyword evidence="4" id="KW-1185">Reference proteome</keyword>
<accession>V8N3Z9</accession>
<dbReference type="Proteomes" id="UP000018936">
    <property type="component" value="Unassembled WGS sequence"/>
</dbReference>
<dbReference type="EMBL" id="AZIM01010580">
    <property type="protein sequence ID" value="ETE56979.1"/>
    <property type="molecule type" value="Genomic_DNA"/>
</dbReference>
<gene>
    <name evidence="3" type="primary">CAPN10</name>
    <name evidence="3" type="ORF">L345_17309</name>
</gene>
<dbReference type="PANTHER" id="PTHR10183">
    <property type="entry name" value="CALPAIN"/>
    <property type="match status" value="1"/>
</dbReference>
<dbReference type="PANTHER" id="PTHR10183:SF30">
    <property type="entry name" value="CALPAIN-10"/>
    <property type="match status" value="1"/>
</dbReference>
<feature type="domain" description="Peptidase C2 calpain" evidence="2">
    <location>
        <begin position="61"/>
        <end position="189"/>
    </location>
</feature>
<evidence type="ECO:0000256" key="1">
    <source>
        <dbReference type="ARBA" id="ARBA00007623"/>
    </source>
</evidence>
<comment type="caution">
    <text evidence="3">The sequence shown here is derived from an EMBL/GenBank/DDBJ whole genome shotgun (WGS) entry which is preliminary data.</text>
</comment>
<dbReference type="AlphaFoldDB" id="V8N3Z9"/>
<dbReference type="GO" id="GO:0004198">
    <property type="term" value="F:calcium-dependent cysteine-type endopeptidase activity"/>
    <property type="evidence" value="ECO:0007669"/>
    <property type="project" value="InterPro"/>
</dbReference>
<dbReference type="InterPro" id="IPR022683">
    <property type="entry name" value="Calpain_III"/>
</dbReference>
<dbReference type="SUPFAM" id="SSF49758">
    <property type="entry name" value="Calpain large subunit, middle domain (domain III)"/>
    <property type="match status" value="1"/>
</dbReference>
<name>V8N3Z9_OPHHA</name>
<evidence type="ECO:0000259" key="2">
    <source>
        <dbReference type="SMART" id="SM00720"/>
    </source>
</evidence>
<dbReference type="OrthoDB" id="167576at2759"/>
<dbReference type="Pfam" id="PF01067">
    <property type="entry name" value="Calpain_III"/>
    <property type="match status" value="1"/>
</dbReference>
<dbReference type="GO" id="GO:0005737">
    <property type="term" value="C:cytoplasm"/>
    <property type="evidence" value="ECO:0007669"/>
    <property type="project" value="TreeGrafter"/>
</dbReference>
<dbReference type="InterPro" id="IPR036213">
    <property type="entry name" value="Calpain_III_sf"/>
</dbReference>
<dbReference type="InterPro" id="IPR022684">
    <property type="entry name" value="Calpain_cysteine_protease"/>
</dbReference>
<proteinExistence type="inferred from homology"/>
<feature type="non-terminal residue" evidence="3">
    <location>
        <position position="1"/>
    </location>
</feature>
<protein>
    <submittedName>
        <fullName evidence="3">Calpain-10</fullName>
    </submittedName>
</protein>
<reference evidence="3 4" key="1">
    <citation type="journal article" date="2013" name="Proc. Natl. Acad. Sci. U.S.A.">
        <title>The king cobra genome reveals dynamic gene evolution and adaptation in the snake venom system.</title>
        <authorList>
            <person name="Vonk F.J."/>
            <person name="Casewell N.R."/>
            <person name="Henkel C.V."/>
            <person name="Heimberg A.M."/>
            <person name="Jansen H.J."/>
            <person name="McCleary R.J."/>
            <person name="Kerkkamp H.M."/>
            <person name="Vos R.A."/>
            <person name="Guerreiro I."/>
            <person name="Calvete J.J."/>
            <person name="Wuster W."/>
            <person name="Woods A.E."/>
            <person name="Logan J.M."/>
            <person name="Harrison R.A."/>
            <person name="Castoe T.A."/>
            <person name="de Koning A.P."/>
            <person name="Pollock D.D."/>
            <person name="Yandell M."/>
            <person name="Calderon D."/>
            <person name="Renjifo C."/>
            <person name="Currier R.B."/>
            <person name="Salgado D."/>
            <person name="Pla D."/>
            <person name="Sanz L."/>
            <person name="Hyder A.S."/>
            <person name="Ribeiro J.M."/>
            <person name="Arntzen J.W."/>
            <person name="van den Thillart G.E."/>
            <person name="Boetzer M."/>
            <person name="Pirovano W."/>
            <person name="Dirks R.P."/>
            <person name="Spaink H.P."/>
            <person name="Duboule D."/>
            <person name="McGlinn E."/>
            <person name="Kini R.M."/>
            <person name="Richardson M.K."/>
        </authorList>
    </citation>
    <scope>NUCLEOTIDE SEQUENCE</scope>
    <source>
        <tissue evidence="3">Blood</tissue>
    </source>
</reference>
<dbReference type="GO" id="GO:0006508">
    <property type="term" value="P:proteolysis"/>
    <property type="evidence" value="ECO:0007669"/>
    <property type="project" value="InterPro"/>
</dbReference>
<evidence type="ECO:0000313" key="4">
    <source>
        <dbReference type="Proteomes" id="UP000018936"/>
    </source>
</evidence>
<dbReference type="Gene3D" id="2.60.120.380">
    <property type="match status" value="1"/>
</dbReference>
<dbReference type="InterPro" id="IPR022682">
    <property type="entry name" value="Calpain_domain_III"/>
</dbReference>